<keyword evidence="2" id="KW-1185">Reference proteome</keyword>
<dbReference type="EMBL" id="JAHRHJ020000001">
    <property type="protein sequence ID" value="KAH9329057.1"/>
    <property type="molecule type" value="Genomic_DNA"/>
</dbReference>
<evidence type="ECO:0000313" key="1">
    <source>
        <dbReference type="EMBL" id="KAH9329057.1"/>
    </source>
</evidence>
<comment type="caution">
    <text evidence="1">The sequence shown here is derived from an EMBL/GenBank/DDBJ whole genome shotgun (WGS) entry which is preliminary data.</text>
</comment>
<accession>A0AA38GWV4</accession>
<evidence type="ECO:0000313" key="2">
    <source>
        <dbReference type="Proteomes" id="UP000824469"/>
    </source>
</evidence>
<proteinExistence type="predicted"/>
<organism evidence="1 2">
    <name type="scientific">Taxus chinensis</name>
    <name type="common">Chinese yew</name>
    <name type="synonym">Taxus wallichiana var. chinensis</name>
    <dbReference type="NCBI Taxonomy" id="29808"/>
    <lineage>
        <taxon>Eukaryota</taxon>
        <taxon>Viridiplantae</taxon>
        <taxon>Streptophyta</taxon>
        <taxon>Embryophyta</taxon>
        <taxon>Tracheophyta</taxon>
        <taxon>Spermatophyta</taxon>
        <taxon>Pinopsida</taxon>
        <taxon>Pinidae</taxon>
        <taxon>Conifers II</taxon>
        <taxon>Cupressales</taxon>
        <taxon>Taxaceae</taxon>
        <taxon>Taxus</taxon>
    </lineage>
</organism>
<protein>
    <submittedName>
        <fullName evidence="1">Uncharacterized protein</fullName>
    </submittedName>
</protein>
<reference evidence="1 2" key="1">
    <citation type="journal article" date="2021" name="Nat. Plants">
        <title>The Taxus genome provides insights into paclitaxel biosynthesis.</title>
        <authorList>
            <person name="Xiong X."/>
            <person name="Gou J."/>
            <person name="Liao Q."/>
            <person name="Li Y."/>
            <person name="Zhou Q."/>
            <person name="Bi G."/>
            <person name="Li C."/>
            <person name="Du R."/>
            <person name="Wang X."/>
            <person name="Sun T."/>
            <person name="Guo L."/>
            <person name="Liang H."/>
            <person name="Lu P."/>
            <person name="Wu Y."/>
            <person name="Zhang Z."/>
            <person name="Ro D.K."/>
            <person name="Shang Y."/>
            <person name="Huang S."/>
            <person name="Yan J."/>
        </authorList>
    </citation>
    <scope>NUCLEOTIDE SEQUENCE [LARGE SCALE GENOMIC DNA]</scope>
    <source>
        <strain evidence="1">Ta-2019</strain>
    </source>
</reference>
<name>A0AA38GWV4_TAXCH</name>
<gene>
    <name evidence="1" type="ORF">KI387_001165</name>
</gene>
<sequence>MINTFLKSLNASQLQEIVGVLQRQGQDKIPCVRKVIAETIDRARLLSESASSQKTSFAANDRVFTDQSVEHTYYSSENSVILGNQAIEEYEDSGLDQFSGITEWSVTHNPIARQEIQDDVRQAFASSF</sequence>
<dbReference type="AlphaFoldDB" id="A0AA38GWV4"/>
<dbReference type="Proteomes" id="UP000824469">
    <property type="component" value="Unassembled WGS sequence"/>
</dbReference>